<evidence type="ECO:0000256" key="4">
    <source>
        <dbReference type="ARBA" id="ARBA00022475"/>
    </source>
</evidence>
<evidence type="ECO:0000313" key="15">
    <source>
        <dbReference type="EMBL" id="MBD3869936.1"/>
    </source>
</evidence>
<feature type="transmembrane region" description="Helical" evidence="14">
    <location>
        <begin position="490"/>
        <end position="507"/>
    </location>
</feature>
<dbReference type="EMBL" id="JACXWA010000013">
    <property type="protein sequence ID" value="MBD3869936.1"/>
    <property type="molecule type" value="Genomic_DNA"/>
</dbReference>
<feature type="transmembrane region" description="Helical" evidence="14">
    <location>
        <begin position="432"/>
        <end position="448"/>
    </location>
</feature>
<evidence type="ECO:0000256" key="3">
    <source>
        <dbReference type="ARBA" id="ARBA00022448"/>
    </source>
</evidence>
<keyword evidence="10 14" id="KW-0472">Membrane</keyword>
<feature type="transmembrane region" description="Helical" evidence="14">
    <location>
        <begin position="460"/>
        <end position="478"/>
    </location>
</feature>
<feature type="transmembrane region" description="Helical" evidence="14">
    <location>
        <begin position="128"/>
        <end position="147"/>
    </location>
</feature>
<keyword evidence="7 14" id="KW-1133">Transmembrane helix</keyword>
<organism evidence="15 16">
    <name type="scientific">Candidatus Sulfomarinibacter kjeldsenii</name>
    <dbReference type="NCBI Taxonomy" id="2885994"/>
    <lineage>
        <taxon>Bacteria</taxon>
        <taxon>Pseudomonadati</taxon>
        <taxon>Acidobacteriota</taxon>
        <taxon>Thermoanaerobaculia</taxon>
        <taxon>Thermoanaerobaculales</taxon>
        <taxon>Candidatus Sulfomarinibacteraceae</taxon>
        <taxon>Candidatus Sulfomarinibacter</taxon>
    </lineage>
</organism>
<sequence>MTPLEGSTLTTVAVVMVAYLGVLLFIGWRAAKMTHGGEDFHLAGRSLGAWSAGISSTASSESGWVTLGAVGMTFTYGVSGLWYAPGCLLGYLVNVYLVAPRLRPLSANQGSVTLTDVITQRWGDPRNVLRLTSTTIILVCMMGYVAAQMTAAGKAFSSSLGFEGRGGYILGVVIGAAVITLVTSLGGFRAVAWTDLFQGLLVAIALIVLPLYAIARLGGFGALVQGLGAINPDFLSAGGGRLGPVLWGFVVGQLGIGLGYPGMPHVITRYMAARDDRQVQRLQMIAMFWGVAVFYGAGLVGLAGRVMLPGLADGEQALMALALQLVHPVLAGLLLAAVISAILSTVSSQLLVAASAVSYDLVEKTLGKASDDHRSLVLGRWTVVVVGLLGILVALSEVRLVFWFVLFAWSGLGAAFAPLILLALLQRGVNRHGALAAMLTGTGVTVAWKLGRDAATNPEIFARVWWITVLAAAAILILGRLTRAFETADHVAVVAAASLTVISWWLVQQWGLHNLYELVPAFFLAGFAALAVSAITPISVEEAGK</sequence>
<protein>
    <recommendedName>
        <fullName evidence="14">Sodium/proline symporter</fullName>
    </recommendedName>
    <alternativeName>
        <fullName evidence="14">Proline permease</fullName>
    </alternativeName>
</protein>
<feature type="transmembrane region" description="Helical" evidence="14">
    <location>
        <begin position="244"/>
        <end position="263"/>
    </location>
</feature>
<evidence type="ECO:0000256" key="5">
    <source>
        <dbReference type="ARBA" id="ARBA00022692"/>
    </source>
</evidence>
<dbReference type="GO" id="GO:0015824">
    <property type="term" value="P:proline transport"/>
    <property type="evidence" value="ECO:0007669"/>
    <property type="project" value="UniProtKB-UniRule"/>
</dbReference>
<name>A0A8J6XZL8_9BACT</name>
<evidence type="ECO:0000256" key="10">
    <source>
        <dbReference type="ARBA" id="ARBA00023136"/>
    </source>
</evidence>
<evidence type="ECO:0000256" key="14">
    <source>
        <dbReference type="RuleBase" id="RU366012"/>
    </source>
</evidence>
<evidence type="ECO:0000256" key="1">
    <source>
        <dbReference type="ARBA" id="ARBA00004651"/>
    </source>
</evidence>
<dbReference type="GO" id="GO:0031402">
    <property type="term" value="F:sodium ion binding"/>
    <property type="evidence" value="ECO:0007669"/>
    <property type="project" value="UniProtKB-UniRule"/>
</dbReference>
<feature type="transmembrane region" description="Helical" evidence="14">
    <location>
        <begin position="80"/>
        <end position="99"/>
    </location>
</feature>
<dbReference type="AlphaFoldDB" id="A0A8J6XZL8"/>
<feature type="transmembrane region" description="Helical" evidence="14">
    <location>
        <begin position="377"/>
        <end position="395"/>
    </location>
</feature>
<evidence type="ECO:0000256" key="8">
    <source>
        <dbReference type="ARBA" id="ARBA00023053"/>
    </source>
</evidence>
<reference evidence="15 16" key="1">
    <citation type="submission" date="2020-08" db="EMBL/GenBank/DDBJ databases">
        <title>Acidobacteriota in marine sediments use diverse sulfur dissimilation pathways.</title>
        <authorList>
            <person name="Wasmund K."/>
        </authorList>
    </citation>
    <scope>NUCLEOTIDE SEQUENCE [LARGE SCALE GENOMIC DNA]</scope>
    <source>
        <strain evidence="15">MAG AM3-A</strain>
    </source>
</reference>
<keyword evidence="6 14" id="KW-0769">Symport</keyword>
<evidence type="ECO:0000256" key="2">
    <source>
        <dbReference type="ARBA" id="ARBA00006434"/>
    </source>
</evidence>
<evidence type="ECO:0000256" key="9">
    <source>
        <dbReference type="ARBA" id="ARBA00023065"/>
    </source>
</evidence>
<dbReference type="InterPro" id="IPR038377">
    <property type="entry name" value="Na/Glc_symporter_sf"/>
</dbReference>
<dbReference type="InterPro" id="IPR050277">
    <property type="entry name" value="Sodium:Solute_Symporter"/>
</dbReference>
<comment type="caution">
    <text evidence="15">The sequence shown here is derived from an EMBL/GenBank/DDBJ whole genome shotgun (WGS) entry which is preliminary data.</text>
</comment>
<gene>
    <name evidence="15" type="ORF">IFJ97_01085</name>
</gene>
<dbReference type="Gene3D" id="1.20.1730.10">
    <property type="entry name" value="Sodium/glucose cotransporter"/>
    <property type="match status" value="1"/>
</dbReference>
<keyword evidence="11 14" id="KW-0739">Sodium transport</keyword>
<feature type="transmembrane region" description="Helical" evidence="14">
    <location>
        <begin position="284"/>
        <end position="308"/>
    </location>
</feature>
<evidence type="ECO:0000256" key="7">
    <source>
        <dbReference type="ARBA" id="ARBA00022989"/>
    </source>
</evidence>
<feature type="transmembrane region" description="Helical" evidence="14">
    <location>
        <begin position="6"/>
        <end position="26"/>
    </location>
</feature>
<dbReference type="InterPro" id="IPR011851">
    <property type="entry name" value="Na/Pro_symporter"/>
</dbReference>
<feature type="transmembrane region" description="Helical" evidence="14">
    <location>
        <begin position="519"/>
        <end position="540"/>
    </location>
</feature>
<keyword evidence="3 14" id="KW-0813">Transport</keyword>
<dbReference type="GO" id="GO:0005886">
    <property type="term" value="C:plasma membrane"/>
    <property type="evidence" value="ECO:0007669"/>
    <property type="project" value="UniProtKB-SubCell"/>
</dbReference>
<keyword evidence="9 14" id="KW-0406">Ion transport</keyword>
<keyword evidence="5 14" id="KW-0812">Transmembrane</keyword>
<comment type="subcellular location">
    <subcellularLocation>
        <location evidence="1 14">Cell membrane</location>
        <topology evidence="1 14">Multi-pass membrane protein</topology>
    </subcellularLocation>
</comment>
<feature type="transmembrane region" description="Helical" evidence="14">
    <location>
        <begin position="200"/>
        <end position="224"/>
    </location>
</feature>
<proteinExistence type="inferred from homology"/>
<dbReference type="Pfam" id="PF00474">
    <property type="entry name" value="SSF"/>
    <property type="match status" value="1"/>
</dbReference>
<evidence type="ECO:0000256" key="11">
    <source>
        <dbReference type="ARBA" id="ARBA00023201"/>
    </source>
</evidence>
<dbReference type="CDD" id="cd11475">
    <property type="entry name" value="SLC5sbd_PutP"/>
    <property type="match status" value="1"/>
</dbReference>
<comment type="catalytic activity">
    <reaction evidence="12">
        <text>L-proline(in) + Na(+)(in) = L-proline(out) + Na(+)(out)</text>
        <dbReference type="Rhea" id="RHEA:28967"/>
        <dbReference type="ChEBI" id="CHEBI:29101"/>
        <dbReference type="ChEBI" id="CHEBI:60039"/>
    </reaction>
</comment>
<dbReference type="NCBIfam" id="TIGR00813">
    <property type="entry name" value="sss"/>
    <property type="match status" value="1"/>
</dbReference>
<keyword evidence="14" id="KW-0029">Amino-acid transport</keyword>
<feature type="transmembrane region" description="Helical" evidence="14">
    <location>
        <begin position="401"/>
        <end position="425"/>
    </location>
</feature>
<accession>A0A8J6XZL8</accession>
<dbReference type="InterPro" id="IPR001734">
    <property type="entry name" value="Na/solute_symporter"/>
</dbReference>
<keyword evidence="4 14" id="KW-1003">Cell membrane</keyword>
<evidence type="ECO:0000313" key="16">
    <source>
        <dbReference type="Proteomes" id="UP000598633"/>
    </source>
</evidence>
<dbReference type="PROSITE" id="PS50283">
    <property type="entry name" value="NA_SOLUT_SYMP_3"/>
    <property type="match status" value="1"/>
</dbReference>
<dbReference type="PANTHER" id="PTHR48086:SF3">
    <property type="entry name" value="SODIUM_PROLINE SYMPORTER"/>
    <property type="match status" value="1"/>
</dbReference>
<evidence type="ECO:0000256" key="6">
    <source>
        <dbReference type="ARBA" id="ARBA00022847"/>
    </source>
</evidence>
<evidence type="ECO:0000256" key="12">
    <source>
        <dbReference type="ARBA" id="ARBA00033708"/>
    </source>
</evidence>
<dbReference type="GO" id="GO:0005298">
    <property type="term" value="F:proline:sodium symporter activity"/>
    <property type="evidence" value="ECO:0007669"/>
    <property type="project" value="UniProtKB-UniRule"/>
</dbReference>
<comment type="function">
    <text evidence="14">Catalyzes the sodium-dependent uptake of extracellular L-proline.</text>
</comment>
<feature type="transmembrane region" description="Helical" evidence="14">
    <location>
        <begin position="328"/>
        <end position="357"/>
    </location>
</feature>
<evidence type="ECO:0000256" key="13">
    <source>
        <dbReference type="RuleBase" id="RU362091"/>
    </source>
</evidence>
<comment type="caution">
    <text evidence="14">Lacks conserved residue(s) required for the propagation of feature annotation.</text>
</comment>
<dbReference type="Proteomes" id="UP000598633">
    <property type="component" value="Unassembled WGS sequence"/>
</dbReference>
<comment type="similarity">
    <text evidence="2 13">Belongs to the sodium:solute symporter (SSF) (TC 2.A.21) family.</text>
</comment>
<keyword evidence="8 14" id="KW-0915">Sodium</keyword>
<feature type="transmembrane region" description="Helical" evidence="14">
    <location>
        <begin position="167"/>
        <end position="188"/>
    </location>
</feature>
<dbReference type="PANTHER" id="PTHR48086">
    <property type="entry name" value="SODIUM/PROLINE SYMPORTER-RELATED"/>
    <property type="match status" value="1"/>
</dbReference>